<evidence type="ECO:0000313" key="21">
    <source>
        <dbReference type="Proteomes" id="UP001497382"/>
    </source>
</evidence>
<dbReference type="SMART" id="SM00365">
    <property type="entry name" value="LRR_SD22"/>
    <property type="match status" value="6"/>
</dbReference>
<dbReference type="InterPro" id="IPR002172">
    <property type="entry name" value="LDrepeatLR_classA_rpt"/>
</dbReference>
<comment type="subcellular location">
    <subcellularLocation>
        <location evidence="1">Cell membrane</location>
        <topology evidence="1">Multi-pass membrane protein</topology>
    </subcellularLocation>
</comment>
<dbReference type="InterPro" id="IPR032675">
    <property type="entry name" value="LRR_dom_sf"/>
</dbReference>
<evidence type="ECO:0000256" key="1">
    <source>
        <dbReference type="ARBA" id="ARBA00004651"/>
    </source>
</evidence>
<evidence type="ECO:0000256" key="4">
    <source>
        <dbReference type="ARBA" id="ARBA00022614"/>
    </source>
</evidence>
<organism evidence="20 21">
    <name type="scientific">Larinioides sclopetarius</name>
    <dbReference type="NCBI Taxonomy" id="280406"/>
    <lineage>
        <taxon>Eukaryota</taxon>
        <taxon>Metazoa</taxon>
        <taxon>Ecdysozoa</taxon>
        <taxon>Arthropoda</taxon>
        <taxon>Chelicerata</taxon>
        <taxon>Arachnida</taxon>
        <taxon>Araneae</taxon>
        <taxon>Araneomorphae</taxon>
        <taxon>Entelegynae</taxon>
        <taxon>Araneoidea</taxon>
        <taxon>Araneidae</taxon>
        <taxon>Larinioides</taxon>
    </lineage>
</organism>
<dbReference type="PRINTS" id="PR01739">
    <property type="entry name" value="RELAXINR"/>
</dbReference>
<evidence type="ECO:0000259" key="19">
    <source>
        <dbReference type="PROSITE" id="PS50262"/>
    </source>
</evidence>
<dbReference type="Gene3D" id="4.10.400.10">
    <property type="entry name" value="Low-density Lipoprotein Receptor"/>
    <property type="match status" value="1"/>
</dbReference>
<evidence type="ECO:0000256" key="9">
    <source>
        <dbReference type="ARBA" id="ARBA00023040"/>
    </source>
</evidence>
<comment type="caution">
    <text evidence="15">Lacks conserved residue(s) required for the propagation of feature annotation.</text>
</comment>
<dbReference type="GO" id="GO:0007189">
    <property type="term" value="P:adenylate cyclase-activating G protein-coupled receptor signaling pathway"/>
    <property type="evidence" value="ECO:0007669"/>
    <property type="project" value="TreeGrafter"/>
</dbReference>
<keyword evidence="8 17" id="KW-1133">Transmembrane helix</keyword>
<feature type="transmembrane region" description="Helical" evidence="17">
    <location>
        <begin position="672"/>
        <end position="695"/>
    </location>
</feature>
<feature type="transmembrane region" description="Helical" evidence="17">
    <location>
        <begin position="459"/>
        <end position="477"/>
    </location>
</feature>
<evidence type="ECO:0000256" key="11">
    <source>
        <dbReference type="ARBA" id="ARBA00023157"/>
    </source>
</evidence>
<evidence type="ECO:0000256" key="18">
    <source>
        <dbReference type="SAM" id="SignalP"/>
    </source>
</evidence>
<evidence type="ECO:0000256" key="10">
    <source>
        <dbReference type="ARBA" id="ARBA00023136"/>
    </source>
</evidence>
<keyword evidence="13" id="KW-0325">Glycoprotein</keyword>
<dbReference type="GO" id="GO:0009755">
    <property type="term" value="P:hormone-mediated signaling pathway"/>
    <property type="evidence" value="ECO:0007669"/>
    <property type="project" value="TreeGrafter"/>
</dbReference>
<dbReference type="Gene3D" id="1.20.1070.10">
    <property type="entry name" value="Rhodopsin 7-helix transmembrane proteins"/>
    <property type="match status" value="1"/>
</dbReference>
<dbReference type="Pfam" id="PF13855">
    <property type="entry name" value="LRR_8"/>
    <property type="match status" value="2"/>
</dbReference>
<dbReference type="SUPFAM" id="SSF52058">
    <property type="entry name" value="L domain-like"/>
    <property type="match status" value="1"/>
</dbReference>
<evidence type="ECO:0000256" key="13">
    <source>
        <dbReference type="ARBA" id="ARBA00023180"/>
    </source>
</evidence>
<evidence type="ECO:0000256" key="2">
    <source>
        <dbReference type="ARBA" id="ARBA00010663"/>
    </source>
</evidence>
<evidence type="ECO:0000313" key="20">
    <source>
        <dbReference type="EMBL" id="CAL1282315.1"/>
    </source>
</evidence>
<sequence>MWIKKGLGLINMEKLWLFCCLIFCYPQSGVGIQHSAYPHLVAAPCPTGYFPCNTSDVCVEQRKNCDSHSDCPDGSDEWACEDHNRKNLFDQLFKKRPDADREKNMSGCELRTPPNECSCSKKSLYCNQRNLREVPLLLPQNVQELDLSGNKLHILHKSYFPVLRNLDTLLLTSSEVTLLKTEAFGNLMYLKQLYLTNNRISVITNGTFWSNTNLKLLVLSHNPLSVLSSGAFMGLMNLEDLDLRECGLQTLPPAVFDDLAKLSSLLLDGNKLETFPPYIFQNLKKLQILSLSRNKLTTVDSLTFEGLENLKSLAISQNKLHSLRRDTFGNLTSLLKLDLQGNTIRSIERKTFSMMTKLDSLNLKKNPLKALRPGAFDELLQLNYIYFDEFHLCSFALHVRVCEPRGDGISSIAHLLDSVVLRISVWLVAFVAGLGNVAVLVGRFLLAEPNEVHSFYIKNLSLADLLMSVYLFIIAAYDVAFRGHYIHHETRWRHSWQCSMCGFLSTLSSESSVLILTIITIDRYTSILYPLSLKRRTIASASIAMGAVWSVAILLSALPLLDIDYYGDEFYGNNGVCLPLHIHDPFGQAWEYSTFLFCGLNLAAFLFILFAYISMFFTISHSKIGLRSTQQLQDRTIAKRFAFIVGTDFLCWVPIVLIKVIAMGGVEIQKDLYAWVAVFLLPVNSALNPVLYTLTTKLFKQHLAKIVYSCRTPAHTANDTSGISLTSILHHRNSKKTMITTFSERDHNSSNRTSLLVPDSPASIRANASHKRKDFQSFMKEDMI</sequence>
<comment type="similarity">
    <text evidence="2 16">Belongs to the G-protein coupled receptor 1 family.</text>
</comment>
<dbReference type="SUPFAM" id="SSF57424">
    <property type="entry name" value="LDL receptor-like module"/>
    <property type="match status" value="1"/>
</dbReference>
<dbReference type="InterPro" id="IPR000372">
    <property type="entry name" value="LRRNT"/>
</dbReference>
<keyword evidence="6 18" id="KW-0732">Signal</keyword>
<dbReference type="InterPro" id="IPR001611">
    <property type="entry name" value="Leu-rich_rpt"/>
</dbReference>
<dbReference type="PROSITE" id="PS51450">
    <property type="entry name" value="LRR"/>
    <property type="match status" value="3"/>
</dbReference>
<evidence type="ECO:0000256" key="12">
    <source>
        <dbReference type="ARBA" id="ARBA00023170"/>
    </source>
</evidence>
<dbReference type="InterPro" id="IPR008112">
    <property type="entry name" value="Relaxin_rcpt"/>
</dbReference>
<keyword evidence="11 15" id="KW-1015">Disulfide bond</keyword>
<feature type="domain" description="G-protein coupled receptors family 1 profile" evidence="19">
    <location>
        <begin position="435"/>
        <end position="692"/>
    </location>
</feature>
<dbReference type="AlphaFoldDB" id="A0AAV2AGN5"/>
<dbReference type="EMBL" id="CAXIEN010000155">
    <property type="protein sequence ID" value="CAL1282315.1"/>
    <property type="molecule type" value="Genomic_DNA"/>
</dbReference>
<protein>
    <recommendedName>
        <fullName evidence="19">G-protein coupled receptors family 1 profile domain-containing protein</fullName>
    </recommendedName>
</protein>
<dbReference type="InterPro" id="IPR023415">
    <property type="entry name" value="LDLR_class-A_CS"/>
</dbReference>
<dbReference type="PANTHER" id="PTHR24372">
    <property type="entry name" value="GLYCOPROTEIN HORMONE RECEPTOR"/>
    <property type="match status" value="1"/>
</dbReference>
<dbReference type="PANTHER" id="PTHR24372:SF80">
    <property type="entry name" value="FI21465P1-RELATED"/>
    <property type="match status" value="1"/>
</dbReference>
<feature type="transmembrane region" description="Helical" evidence="17">
    <location>
        <begin position="538"/>
        <end position="561"/>
    </location>
</feature>
<evidence type="ECO:0000256" key="14">
    <source>
        <dbReference type="ARBA" id="ARBA00023224"/>
    </source>
</evidence>
<dbReference type="InterPro" id="IPR003591">
    <property type="entry name" value="Leu-rich_rpt_typical-subtyp"/>
</dbReference>
<keyword evidence="21" id="KW-1185">Reference proteome</keyword>
<evidence type="ECO:0000256" key="16">
    <source>
        <dbReference type="RuleBase" id="RU000688"/>
    </source>
</evidence>
<accession>A0AAV2AGN5</accession>
<dbReference type="PROSITE" id="PS01209">
    <property type="entry name" value="LDLRA_1"/>
    <property type="match status" value="1"/>
</dbReference>
<gene>
    <name evidence="20" type="ORF">LARSCL_LOCUS12033</name>
</gene>
<dbReference type="CDD" id="cd00112">
    <property type="entry name" value="LDLa"/>
    <property type="match status" value="1"/>
</dbReference>
<dbReference type="Proteomes" id="UP001497382">
    <property type="component" value="Unassembled WGS sequence"/>
</dbReference>
<dbReference type="GO" id="GO:0008528">
    <property type="term" value="F:G protein-coupled peptide receptor activity"/>
    <property type="evidence" value="ECO:0007669"/>
    <property type="project" value="TreeGrafter"/>
</dbReference>
<feature type="disulfide bond" evidence="15">
    <location>
        <begin position="65"/>
        <end position="80"/>
    </location>
</feature>
<name>A0AAV2AGN5_9ARAC</name>
<dbReference type="PRINTS" id="PR00237">
    <property type="entry name" value="GPCRRHODOPSN"/>
</dbReference>
<dbReference type="SMART" id="SM00013">
    <property type="entry name" value="LRRNT"/>
    <property type="match status" value="1"/>
</dbReference>
<feature type="transmembrane region" description="Helical" evidence="17">
    <location>
        <begin position="594"/>
        <end position="620"/>
    </location>
</feature>
<feature type="transmembrane region" description="Helical" evidence="17">
    <location>
        <begin position="423"/>
        <end position="447"/>
    </location>
</feature>
<keyword evidence="14 16" id="KW-0807">Transducer</keyword>
<keyword evidence="4" id="KW-0433">Leucine-rich repeat</keyword>
<dbReference type="SMART" id="SM00369">
    <property type="entry name" value="LRR_TYP"/>
    <property type="match status" value="10"/>
</dbReference>
<dbReference type="PROSITE" id="PS50262">
    <property type="entry name" value="G_PROTEIN_RECEP_F1_2"/>
    <property type="match status" value="1"/>
</dbReference>
<dbReference type="PROSITE" id="PS00237">
    <property type="entry name" value="G_PROTEIN_RECEP_F1_1"/>
    <property type="match status" value="1"/>
</dbReference>
<dbReference type="SMART" id="SM00192">
    <property type="entry name" value="LDLa"/>
    <property type="match status" value="1"/>
</dbReference>
<dbReference type="SUPFAM" id="SSF81321">
    <property type="entry name" value="Family A G protein-coupled receptor-like"/>
    <property type="match status" value="1"/>
</dbReference>
<feature type="signal peptide" evidence="18">
    <location>
        <begin position="1"/>
        <end position="31"/>
    </location>
</feature>
<dbReference type="InterPro" id="IPR000276">
    <property type="entry name" value="GPCR_Rhodpsn"/>
</dbReference>
<dbReference type="InterPro" id="IPR017452">
    <property type="entry name" value="GPCR_Rhodpsn_7TM"/>
</dbReference>
<dbReference type="FunFam" id="3.80.10.10:FF:000770">
    <property type="entry name" value="Uncharacterized protein"/>
    <property type="match status" value="1"/>
</dbReference>
<evidence type="ECO:0000256" key="15">
    <source>
        <dbReference type="PROSITE-ProRule" id="PRU00124"/>
    </source>
</evidence>
<reference evidence="20 21" key="1">
    <citation type="submission" date="2024-04" db="EMBL/GenBank/DDBJ databases">
        <authorList>
            <person name="Rising A."/>
            <person name="Reimegard J."/>
            <person name="Sonavane S."/>
            <person name="Akerstrom W."/>
            <person name="Nylinder S."/>
            <person name="Hedman E."/>
            <person name="Kallberg Y."/>
        </authorList>
    </citation>
    <scope>NUCLEOTIDE SEQUENCE [LARGE SCALE GENOMIC DNA]</scope>
</reference>
<dbReference type="Gene3D" id="3.80.10.10">
    <property type="entry name" value="Ribonuclease Inhibitor"/>
    <property type="match status" value="1"/>
</dbReference>
<dbReference type="GO" id="GO:0005886">
    <property type="term" value="C:plasma membrane"/>
    <property type="evidence" value="ECO:0007669"/>
    <property type="project" value="UniProtKB-SubCell"/>
</dbReference>
<feature type="chain" id="PRO_5043326435" description="G-protein coupled receptors family 1 profile domain-containing protein" evidence="18">
    <location>
        <begin position="32"/>
        <end position="784"/>
    </location>
</feature>
<comment type="caution">
    <text evidence="20">The sequence shown here is derived from an EMBL/GenBank/DDBJ whole genome shotgun (WGS) entry which is preliminary data.</text>
</comment>
<proteinExistence type="inferred from homology"/>
<dbReference type="PROSITE" id="PS50068">
    <property type="entry name" value="LDLRA_2"/>
    <property type="match status" value="1"/>
</dbReference>
<dbReference type="CDD" id="cd15137">
    <property type="entry name" value="7tmA_Relaxin_R"/>
    <property type="match status" value="1"/>
</dbReference>
<evidence type="ECO:0000256" key="8">
    <source>
        <dbReference type="ARBA" id="ARBA00022989"/>
    </source>
</evidence>
<evidence type="ECO:0000256" key="3">
    <source>
        <dbReference type="ARBA" id="ARBA00022475"/>
    </source>
</evidence>
<dbReference type="Pfam" id="PF00001">
    <property type="entry name" value="7tm_1"/>
    <property type="match status" value="1"/>
</dbReference>
<feature type="transmembrane region" description="Helical" evidence="17">
    <location>
        <begin position="641"/>
        <end position="666"/>
    </location>
</feature>
<evidence type="ECO:0000256" key="5">
    <source>
        <dbReference type="ARBA" id="ARBA00022692"/>
    </source>
</evidence>
<evidence type="ECO:0000256" key="7">
    <source>
        <dbReference type="ARBA" id="ARBA00022737"/>
    </source>
</evidence>
<dbReference type="Pfam" id="PF00057">
    <property type="entry name" value="Ldl_recept_a"/>
    <property type="match status" value="1"/>
</dbReference>
<keyword evidence="10 17" id="KW-0472">Membrane</keyword>
<evidence type="ECO:0000256" key="17">
    <source>
        <dbReference type="SAM" id="Phobius"/>
    </source>
</evidence>
<keyword evidence="7" id="KW-0677">Repeat</keyword>
<dbReference type="FunFam" id="1.20.1070.10:FF:000023">
    <property type="entry name" value="Relaxin family peptide receptor 1"/>
    <property type="match status" value="1"/>
</dbReference>
<keyword evidence="9 16" id="KW-0297">G-protein coupled receptor</keyword>
<dbReference type="InterPro" id="IPR036055">
    <property type="entry name" value="LDL_receptor-like_sf"/>
</dbReference>
<keyword evidence="5 16" id="KW-0812">Transmembrane</keyword>
<keyword evidence="3" id="KW-1003">Cell membrane</keyword>
<keyword evidence="12 16" id="KW-0675">Receptor</keyword>
<evidence type="ECO:0000256" key="6">
    <source>
        <dbReference type="ARBA" id="ARBA00022729"/>
    </source>
</evidence>